<keyword evidence="2" id="KW-0812">Transmembrane</keyword>
<accession>A0A6P8RFN6</accession>
<dbReference type="GO" id="GO:0007166">
    <property type="term" value="P:cell surface receptor signaling pathway"/>
    <property type="evidence" value="ECO:0007669"/>
    <property type="project" value="TreeGrafter"/>
</dbReference>
<dbReference type="RefSeq" id="XP_033800306.1">
    <property type="nucleotide sequence ID" value="XM_033944415.1"/>
</dbReference>
<dbReference type="GO" id="GO:2000404">
    <property type="term" value="P:regulation of T cell migration"/>
    <property type="evidence" value="ECO:0007669"/>
    <property type="project" value="InterPro"/>
</dbReference>
<evidence type="ECO:0000256" key="1">
    <source>
        <dbReference type="SAM" id="MobiDB-lite"/>
    </source>
</evidence>
<keyword evidence="3" id="KW-0732">Signal</keyword>
<dbReference type="InterPro" id="IPR038829">
    <property type="entry name" value="Leukosialin"/>
</dbReference>
<feature type="compositionally biased region" description="Basic and acidic residues" evidence="1">
    <location>
        <begin position="360"/>
        <end position="369"/>
    </location>
</feature>
<feature type="region of interest" description="Disordered" evidence="1">
    <location>
        <begin position="359"/>
        <end position="456"/>
    </location>
</feature>
<evidence type="ECO:0000313" key="6">
    <source>
        <dbReference type="RefSeq" id="XP_033800306.1"/>
    </source>
</evidence>
<reference evidence="5 6" key="1">
    <citation type="submission" date="2025-04" db="UniProtKB">
        <authorList>
            <consortium name="RefSeq"/>
        </authorList>
    </citation>
    <scope>IDENTIFICATION</scope>
</reference>
<keyword evidence="2" id="KW-0472">Membrane</keyword>
<dbReference type="GO" id="GO:0004888">
    <property type="term" value="F:transmembrane signaling receptor activity"/>
    <property type="evidence" value="ECO:0007669"/>
    <property type="project" value="InterPro"/>
</dbReference>
<dbReference type="RefSeq" id="XP_033800305.1">
    <property type="nucleotide sequence ID" value="XM_033944414.1"/>
</dbReference>
<keyword evidence="2" id="KW-1133">Transmembrane helix</keyword>
<feature type="chain" id="PRO_5044654110" evidence="3">
    <location>
        <begin position="31"/>
        <end position="456"/>
    </location>
</feature>
<keyword evidence="4" id="KW-1185">Reference proteome</keyword>
<feature type="signal peptide" evidence="3">
    <location>
        <begin position="1"/>
        <end position="30"/>
    </location>
</feature>
<evidence type="ECO:0000313" key="4">
    <source>
        <dbReference type="Proteomes" id="UP000515159"/>
    </source>
</evidence>
<evidence type="ECO:0000256" key="2">
    <source>
        <dbReference type="SAM" id="Phobius"/>
    </source>
</evidence>
<dbReference type="PANTHER" id="PTHR35265:SF1">
    <property type="entry name" value="LEUKOSIALIN"/>
    <property type="match status" value="1"/>
</dbReference>
<feature type="transmembrane region" description="Helical" evidence="2">
    <location>
        <begin position="257"/>
        <end position="279"/>
    </location>
</feature>
<dbReference type="AlphaFoldDB" id="A0A6P8RFN6"/>
<dbReference type="GO" id="GO:0009897">
    <property type="term" value="C:external side of plasma membrane"/>
    <property type="evidence" value="ECO:0007669"/>
    <property type="project" value="TreeGrafter"/>
</dbReference>
<feature type="compositionally biased region" description="Polar residues" evidence="1">
    <location>
        <begin position="373"/>
        <end position="390"/>
    </location>
</feature>
<name>A0A6P8RFN6_GEOSA</name>
<organism evidence="4 6">
    <name type="scientific">Geotrypetes seraphini</name>
    <name type="common">Gaboon caecilian</name>
    <name type="synonym">Caecilia seraphini</name>
    <dbReference type="NCBI Taxonomy" id="260995"/>
    <lineage>
        <taxon>Eukaryota</taxon>
        <taxon>Metazoa</taxon>
        <taxon>Chordata</taxon>
        <taxon>Craniata</taxon>
        <taxon>Vertebrata</taxon>
        <taxon>Euteleostomi</taxon>
        <taxon>Amphibia</taxon>
        <taxon>Gymnophiona</taxon>
        <taxon>Geotrypetes</taxon>
    </lineage>
</organism>
<dbReference type="GO" id="GO:0042742">
    <property type="term" value="P:defense response to bacterium"/>
    <property type="evidence" value="ECO:0007669"/>
    <property type="project" value="TreeGrafter"/>
</dbReference>
<evidence type="ECO:0000313" key="5">
    <source>
        <dbReference type="RefSeq" id="XP_033800305.1"/>
    </source>
</evidence>
<proteinExistence type="predicted"/>
<feature type="compositionally biased region" description="Acidic residues" evidence="1">
    <location>
        <begin position="446"/>
        <end position="456"/>
    </location>
</feature>
<dbReference type="Proteomes" id="UP000515159">
    <property type="component" value="Chromosome 5"/>
</dbReference>
<dbReference type="GeneID" id="117360529"/>
<sequence>MMEMLVKNQRAKIVWLVMNFFALWSLSVMGDETTNGIVRKNISTTESNVVRAENSTYPSAGKTGHSGTAAESTTIISLYNSALEPSTVQDLATRDGLDPISTMEIFTKVRAEALEKMHSSVSQALTSDSMMHLSQTSSMALPTETMASSNTAGNITILPKVDRDVPAATSAAFFDKITTGNSLSPVRTGQSITPTSEQLFTSSFSSVMSVSSTKHTNYTKKQEDMVPTPMSVSSSTMNSSTLLTNTTPIARQGINHLYLIIVFVILLLLILGFCFVCVAKKKRRSGSTSFPIKKHKKREDAWAGPVMIPEDNVIPAEDMEEGKDKDQAGKHLTLTTFFGKRKSRQCSVLLEDVTVNVEQPAKEEEKPLVDQEANGQMTSNEKSIEPPTSSTKEHRPESEPQPNGHVLNPTDMIPENKGESSSDLPSPVAMPAPDTDFPLPPSELEMIQDNETDNAC</sequence>
<evidence type="ECO:0000256" key="3">
    <source>
        <dbReference type="SAM" id="SignalP"/>
    </source>
</evidence>
<dbReference type="GO" id="GO:0050776">
    <property type="term" value="P:regulation of immune response"/>
    <property type="evidence" value="ECO:0007669"/>
    <property type="project" value="TreeGrafter"/>
</dbReference>
<dbReference type="GO" id="GO:0050863">
    <property type="term" value="P:regulation of T cell activation"/>
    <property type="evidence" value="ECO:0007669"/>
    <property type="project" value="InterPro"/>
</dbReference>
<gene>
    <name evidence="5 6" type="primary">SPN</name>
</gene>
<dbReference type="GO" id="GO:0031072">
    <property type="term" value="F:heat shock protein binding"/>
    <property type="evidence" value="ECO:0007669"/>
    <property type="project" value="TreeGrafter"/>
</dbReference>
<dbReference type="PANTHER" id="PTHR35265">
    <property type="entry name" value="LEUKOSIALIN"/>
    <property type="match status" value="1"/>
</dbReference>
<protein>
    <submittedName>
        <fullName evidence="5 6">Leukosialin</fullName>
    </submittedName>
</protein>
<dbReference type="KEGG" id="gsh:117360529"/>
<dbReference type="CTD" id="6693"/>
<dbReference type="OrthoDB" id="9666309at2759"/>